<organism evidence="1 2">
    <name type="scientific">Trichinella murrelli</name>
    <dbReference type="NCBI Taxonomy" id="144512"/>
    <lineage>
        <taxon>Eukaryota</taxon>
        <taxon>Metazoa</taxon>
        <taxon>Ecdysozoa</taxon>
        <taxon>Nematoda</taxon>
        <taxon>Enoplea</taxon>
        <taxon>Dorylaimia</taxon>
        <taxon>Trichinellida</taxon>
        <taxon>Trichinellidae</taxon>
        <taxon>Trichinella</taxon>
    </lineage>
</organism>
<dbReference type="EMBL" id="JYDJ01000009">
    <property type="protein sequence ID" value="KRX50129.1"/>
    <property type="molecule type" value="Genomic_DNA"/>
</dbReference>
<name>A0A0V0UGB6_9BILA</name>
<comment type="caution">
    <text evidence="1">The sequence shown here is derived from an EMBL/GenBank/DDBJ whole genome shotgun (WGS) entry which is preliminary data.</text>
</comment>
<protein>
    <submittedName>
        <fullName evidence="1">Uncharacterized protein</fullName>
    </submittedName>
</protein>
<dbReference type="OrthoDB" id="10329582at2759"/>
<keyword evidence="2" id="KW-1185">Reference proteome</keyword>
<accession>A0A0V0UGB6</accession>
<dbReference type="Proteomes" id="UP000055048">
    <property type="component" value="Unassembled WGS sequence"/>
</dbReference>
<evidence type="ECO:0000313" key="1">
    <source>
        <dbReference type="EMBL" id="KRX50129.1"/>
    </source>
</evidence>
<gene>
    <name evidence="1" type="ORF">T05_8748</name>
</gene>
<reference evidence="1 2" key="1">
    <citation type="submission" date="2015-01" db="EMBL/GenBank/DDBJ databases">
        <title>Evolution of Trichinella species and genotypes.</title>
        <authorList>
            <person name="Korhonen P.K."/>
            <person name="Edoardo P."/>
            <person name="Giuseppe L.R."/>
            <person name="Gasser R.B."/>
        </authorList>
    </citation>
    <scope>NUCLEOTIDE SEQUENCE [LARGE SCALE GENOMIC DNA]</scope>
    <source>
        <strain evidence="1">ISS417</strain>
    </source>
</reference>
<proteinExistence type="predicted"/>
<sequence length="65" mass="7520">MYLSINLYRKDTISFVGTCTTKPLEIFRVDFCSESNTNSKGKHHGCSNQSRYYSTQTTFLRSRSL</sequence>
<dbReference type="AlphaFoldDB" id="A0A0V0UGB6"/>
<evidence type="ECO:0000313" key="2">
    <source>
        <dbReference type="Proteomes" id="UP000055048"/>
    </source>
</evidence>